<feature type="domain" description="Thioredoxin" evidence="3">
    <location>
        <begin position="330"/>
        <end position="469"/>
    </location>
</feature>
<dbReference type="InterPro" id="IPR050553">
    <property type="entry name" value="Thioredoxin_ResA/DsbE_sf"/>
</dbReference>
<protein>
    <submittedName>
        <fullName evidence="4">DUF5106 domain-containing protein</fullName>
    </submittedName>
</protein>
<dbReference type="InterPro" id="IPR000866">
    <property type="entry name" value="AhpC/TSA"/>
</dbReference>
<evidence type="ECO:0000256" key="1">
    <source>
        <dbReference type="SAM" id="Coils"/>
    </source>
</evidence>
<dbReference type="InterPro" id="IPR036249">
    <property type="entry name" value="Thioredoxin-like_sf"/>
</dbReference>
<dbReference type="PANTHER" id="PTHR42852:SF17">
    <property type="entry name" value="THIOREDOXIN-LIKE PROTEIN HI_1115"/>
    <property type="match status" value="1"/>
</dbReference>
<dbReference type="CDD" id="cd02966">
    <property type="entry name" value="TlpA_like_family"/>
    <property type="match status" value="1"/>
</dbReference>
<name>A0A953HQS2_9BACT</name>
<dbReference type="Pfam" id="PF17127">
    <property type="entry name" value="DUF5106"/>
    <property type="match status" value="1"/>
</dbReference>
<dbReference type="Gene3D" id="3.40.30.10">
    <property type="entry name" value="Glutaredoxin"/>
    <property type="match status" value="1"/>
</dbReference>
<dbReference type="Pfam" id="PF00578">
    <property type="entry name" value="AhpC-TSA"/>
    <property type="match status" value="1"/>
</dbReference>
<accession>A0A953HQS2</accession>
<dbReference type="GO" id="GO:0016491">
    <property type="term" value="F:oxidoreductase activity"/>
    <property type="evidence" value="ECO:0007669"/>
    <property type="project" value="InterPro"/>
</dbReference>
<dbReference type="AlphaFoldDB" id="A0A953HQS2"/>
<dbReference type="InterPro" id="IPR025380">
    <property type="entry name" value="DUF4369"/>
</dbReference>
<dbReference type="InterPro" id="IPR013766">
    <property type="entry name" value="Thioredoxin_domain"/>
</dbReference>
<evidence type="ECO:0000313" key="5">
    <source>
        <dbReference type="Proteomes" id="UP000753961"/>
    </source>
</evidence>
<sequence>MKINTMKYTLAALFILALQSIGVAQDGYHIDVHMENASSDTLYLAYFYGDAQYIKDTAFREGDNLYSFQGDELLPQGVYMFVLPPQNSFFQVMINDDQTFTMKTDAQNVTGSTVIEGNEDNAVFYDYLSLIDQARKEKAALDAELEQATDEVAKKELENKIVALDKKVLRKQDDILQNHPKSLSALVIGASREPNIPDFSDVPQEKRQENVFQYYRKHYFDQVDLNREAILRTPFIHQKVMDYFDKYTSQAPDSLNQAIDAFFNQLDENSTIYRYFLVKLLNKYANPAIVGQDAVYVHLAQQYYGKGKAPWVDEETLLKILDNAERFKYTLIGNEAPPLKMYDIYAEKELDLKTIPGDYKVLIFWSSTCSHCKKVMPTLPAIEETINDDAVQFISVCTKADDSCGEYINENDLQSTGIHALPVSSYGRLYDVRTTPKIFIIDSENKIASKGIGFDQIAQVIDMLKKEQQ</sequence>
<keyword evidence="1" id="KW-0175">Coiled coil</keyword>
<keyword evidence="5" id="KW-1185">Reference proteome</keyword>
<reference evidence="4" key="1">
    <citation type="submission" date="2021-06" db="EMBL/GenBank/DDBJ databases">
        <title>44 bacteria genomes isolated from Dapeng, Shenzhen.</title>
        <authorList>
            <person name="Zheng W."/>
            <person name="Yu S."/>
            <person name="Huang Y."/>
        </authorList>
    </citation>
    <scope>NUCLEOTIDE SEQUENCE</scope>
    <source>
        <strain evidence="4">DP5N28-2</strain>
    </source>
</reference>
<dbReference type="RefSeq" id="WP_222581597.1">
    <property type="nucleotide sequence ID" value="NZ_JAHVHU010000022.1"/>
</dbReference>
<dbReference type="GO" id="GO:0016209">
    <property type="term" value="F:antioxidant activity"/>
    <property type="evidence" value="ECO:0007669"/>
    <property type="project" value="InterPro"/>
</dbReference>
<dbReference type="SUPFAM" id="SSF52833">
    <property type="entry name" value="Thioredoxin-like"/>
    <property type="match status" value="1"/>
</dbReference>
<gene>
    <name evidence="4" type="ORF">KUV50_18010</name>
</gene>
<evidence type="ECO:0000256" key="2">
    <source>
        <dbReference type="SAM" id="SignalP"/>
    </source>
</evidence>
<organism evidence="4 5">
    <name type="scientific">Membranihabitans marinus</name>
    <dbReference type="NCBI Taxonomy" id="1227546"/>
    <lineage>
        <taxon>Bacteria</taxon>
        <taxon>Pseudomonadati</taxon>
        <taxon>Bacteroidota</taxon>
        <taxon>Saprospiria</taxon>
        <taxon>Saprospirales</taxon>
        <taxon>Saprospiraceae</taxon>
        <taxon>Membranihabitans</taxon>
    </lineage>
</organism>
<evidence type="ECO:0000259" key="3">
    <source>
        <dbReference type="PROSITE" id="PS51352"/>
    </source>
</evidence>
<feature type="coiled-coil region" evidence="1">
    <location>
        <begin position="131"/>
        <end position="174"/>
    </location>
</feature>
<dbReference type="InterPro" id="IPR033395">
    <property type="entry name" value="DUF5106"/>
</dbReference>
<evidence type="ECO:0000313" key="4">
    <source>
        <dbReference type="EMBL" id="MBY5960052.1"/>
    </source>
</evidence>
<dbReference type="Pfam" id="PF14289">
    <property type="entry name" value="DUF4369"/>
    <property type="match status" value="1"/>
</dbReference>
<keyword evidence="2" id="KW-0732">Signal</keyword>
<dbReference type="EMBL" id="JAHVHU010000022">
    <property type="protein sequence ID" value="MBY5960052.1"/>
    <property type="molecule type" value="Genomic_DNA"/>
</dbReference>
<feature type="signal peptide" evidence="2">
    <location>
        <begin position="1"/>
        <end position="24"/>
    </location>
</feature>
<dbReference type="PROSITE" id="PS51352">
    <property type="entry name" value="THIOREDOXIN_2"/>
    <property type="match status" value="1"/>
</dbReference>
<comment type="caution">
    <text evidence="4">The sequence shown here is derived from an EMBL/GenBank/DDBJ whole genome shotgun (WGS) entry which is preliminary data.</text>
</comment>
<proteinExistence type="predicted"/>
<dbReference type="Proteomes" id="UP000753961">
    <property type="component" value="Unassembled WGS sequence"/>
</dbReference>
<dbReference type="PANTHER" id="PTHR42852">
    <property type="entry name" value="THIOL:DISULFIDE INTERCHANGE PROTEIN DSBE"/>
    <property type="match status" value="1"/>
</dbReference>
<feature type="chain" id="PRO_5038135178" evidence="2">
    <location>
        <begin position="25"/>
        <end position="469"/>
    </location>
</feature>